<feature type="domain" description="Carbohydrate kinase FGGY N-terminal" evidence="4">
    <location>
        <begin position="6"/>
        <end position="245"/>
    </location>
</feature>
<dbReference type="InterPro" id="IPR043129">
    <property type="entry name" value="ATPase_NBD"/>
</dbReference>
<accession>A0ABW2B8A1</accession>
<reference evidence="7" key="1">
    <citation type="journal article" date="2019" name="Int. J. Syst. Evol. Microbiol.">
        <title>The Global Catalogue of Microorganisms (GCM) 10K type strain sequencing project: providing services to taxonomists for standard genome sequencing and annotation.</title>
        <authorList>
            <consortium name="The Broad Institute Genomics Platform"/>
            <consortium name="The Broad Institute Genome Sequencing Center for Infectious Disease"/>
            <person name="Wu L."/>
            <person name="Ma J."/>
        </authorList>
    </citation>
    <scope>NUCLEOTIDE SEQUENCE [LARGE SCALE GENOMIC DNA]</scope>
    <source>
        <strain evidence="7">CCUG 66188</strain>
    </source>
</reference>
<sequence>MESDLVLCLDSGTTSVKAAIYDRHGKMLARSEVENSALERSGDRVEQDMARSVADAERAIRACTGQVAAKPSVLALTAQGDGLWPIGADMLPAGKALTWLDGRVRPMLAAMEAELDAIEAITSARPTAASQTVQLLWLQQNEPDRFATIRYALRLKEWLFLAMTGVLRAEPSGLLPAWGDWRIGQPSGEITEILGLEKGIEVLPEIGAGADCVAGLSKDAAARLGLPDGMPVVLGPGDVQSSLIGLGVGPGLSRSRGSIFGTSAIHGGYFESIDDVSEKLSGAMVQLSATGQGFVCFHPSFNGGTTFRHVGDLLKGELPENYGPAYSSLVLHPFFEPGGERAPITHPHASAALFGMSSATRPDELGWAAREALAFLTRMSHADLGLDEGQVVAVGGGVARDDVFMQLLASVLERPVRTQKGGDTALRGLAAVAMGILEAGGAKGRVVDAYLSLPTARLRQRKARSASTWG</sequence>
<evidence type="ECO:0000256" key="2">
    <source>
        <dbReference type="ARBA" id="ARBA00022679"/>
    </source>
</evidence>
<gene>
    <name evidence="6" type="ORF">ACFQFQ_22355</name>
</gene>
<dbReference type="Gene3D" id="3.30.420.40">
    <property type="match status" value="2"/>
</dbReference>
<dbReference type="PANTHER" id="PTHR43095:SF5">
    <property type="entry name" value="XYLULOSE KINASE"/>
    <property type="match status" value="1"/>
</dbReference>
<evidence type="ECO:0000256" key="1">
    <source>
        <dbReference type="ARBA" id="ARBA00009156"/>
    </source>
</evidence>
<dbReference type="GO" id="GO:0016301">
    <property type="term" value="F:kinase activity"/>
    <property type="evidence" value="ECO:0007669"/>
    <property type="project" value="UniProtKB-KW"/>
</dbReference>
<keyword evidence="2" id="KW-0808">Transferase</keyword>
<evidence type="ECO:0000313" key="6">
    <source>
        <dbReference type="EMBL" id="MFC6761578.1"/>
    </source>
</evidence>
<dbReference type="SUPFAM" id="SSF53067">
    <property type="entry name" value="Actin-like ATPase domain"/>
    <property type="match status" value="2"/>
</dbReference>
<organism evidence="6 7">
    <name type="scientific">Sulfitobacter porphyrae</name>
    <dbReference type="NCBI Taxonomy" id="1246864"/>
    <lineage>
        <taxon>Bacteria</taxon>
        <taxon>Pseudomonadati</taxon>
        <taxon>Pseudomonadota</taxon>
        <taxon>Alphaproteobacteria</taxon>
        <taxon>Rhodobacterales</taxon>
        <taxon>Roseobacteraceae</taxon>
        <taxon>Sulfitobacter</taxon>
    </lineage>
</organism>
<dbReference type="InterPro" id="IPR018485">
    <property type="entry name" value="FGGY_C"/>
</dbReference>
<dbReference type="PIRSF" id="PIRSF000538">
    <property type="entry name" value="GlpK"/>
    <property type="match status" value="1"/>
</dbReference>
<evidence type="ECO:0000259" key="4">
    <source>
        <dbReference type="Pfam" id="PF00370"/>
    </source>
</evidence>
<dbReference type="Pfam" id="PF00370">
    <property type="entry name" value="FGGY_N"/>
    <property type="match status" value="1"/>
</dbReference>
<proteinExistence type="inferred from homology"/>
<name>A0ABW2B8A1_9RHOB</name>
<comment type="similarity">
    <text evidence="1">Belongs to the FGGY kinase family.</text>
</comment>
<protein>
    <submittedName>
        <fullName evidence="6">FGGY family carbohydrate kinase</fullName>
    </submittedName>
</protein>
<evidence type="ECO:0000259" key="5">
    <source>
        <dbReference type="Pfam" id="PF02782"/>
    </source>
</evidence>
<dbReference type="Proteomes" id="UP001596353">
    <property type="component" value="Unassembled WGS sequence"/>
</dbReference>
<dbReference type="PANTHER" id="PTHR43095">
    <property type="entry name" value="SUGAR KINASE"/>
    <property type="match status" value="1"/>
</dbReference>
<evidence type="ECO:0000256" key="3">
    <source>
        <dbReference type="ARBA" id="ARBA00022777"/>
    </source>
</evidence>
<dbReference type="EMBL" id="JBHSWG010000003">
    <property type="protein sequence ID" value="MFC6761578.1"/>
    <property type="molecule type" value="Genomic_DNA"/>
</dbReference>
<feature type="domain" description="Carbohydrate kinase FGGY C-terminal" evidence="5">
    <location>
        <begin position="334"/>
        <end position="434"/>
    </location>
</feature>
<keyword evidence="7" id="KW-1185">Reference proteome</keyword>
<dbReference type="InterPro" id="IPR018484">
    <property type="entry name" value="FGGY_N"/>
</dbReference>
<dbReference type="InterPro" id="IPR050406">
    <property type="entry name" value="FGGY_Carb_Kinase"/>
</dbReference>
<comment type="caution">
    <text evidence="6">The sequence shown here is derived from an EMBL/GenBank/DDBJ whole genome shotgun (WGS) entry which is preliminary data.</text>
</comment>
<dbReference type="InterPro" id="IPR000577">
    <property type="entry name" value="Carb_kinase_FGGY"/>
</dbReference>
<keyword evidence="3 6" id="KW-0418">Kinase</keyword>
<dbReference type="Pfam" id="PF02782">
    <property type="entry name" value="FGGY_C"/>
    <property type="match status" value="1"/>
</dbReference>
<evidence type="ECO:0000313" key="7">
    <source>
        <dbReference type="Proteomes" id="UP001596353"/>
    </source>
</evidence>